<organism evidence="2">
    <name type="scientific">Notodromas monacha</name>
    <dbReference type="NCBI Taxonomy" id="399045"/>
    <lineage>
        <taxon>Eukaryota</taxon>
        <taxon>Metazoa</taxon>
        <taxon>Ecdysozoa</taxon>
        <taxon>Arthropoda</taxon>
        <taxon>Crustacea</taxon>
        <taxon>Oligostraca</taxon>
        <taxon>Ostracoda</taxon>
        <taxon>Podocopa</taxon>
        <taxon>Podocopida</taxon>
        <taxon>Cypridocopina</taxon>
        <taxon>Cypridoidea</taxon>
        <taxon>Cyprididae</taxon>
        <taxon>Notodromas</taxon>
    </lineage>
</organism>
<dbReference type="GO" id="GO:0003980">
    <property type="term" value="F:UDP-glucose:glycoprotein glucosyltransferase activity"/>
    <property type="evidence" value="ECO:0007669"/>
    <property type="project" value="InterPro"/>
</dbReference>
<dbReference type="EMBL" id="OA883276">
    <property type="protein sequence ID" value="CAD7278466.1"/>
    <property type="molecule type" value="Genomic_DNA"/>
</dbReference>
<evidence type="ECO:0000313" key="3">
    <source>
        <dbReference type="Proteomes" id="UP000678499"/>
    </source>
</evidence>
<dbReference type="OrthoDB" id="27683at2759"/>
<name>A0A7R9BNU0_9CRUS</name>
<dbReference type="PANTHER" id="PTHR11226:SF0">
    <property type="entry name" value="UDP-GLUCOSE:GLYCOPROTEIN GLUCOSYLTRANSFERASE"/>
    <property type="match status" value="1"/>
</dbReference>
<evidence type="ECO:0000313" key="2">
    <source>
        <dbReference type="EMBL" id="CAD7278466.1"/>
    </source>
</evidence>
<feature type="chain" id="PRO_5036210111" evidence="1">
    <location>
        <begin position="28"/>
        <end position="81"/>
    </location>
</feature>
<accession>A0A7R9BNU0</accession>
<keyword evidence="1" id="KW-0732">Signal</keyword>
<dbReference type="GO" id="GO:0036503">
    <property type="term" value="P:ERAD pathway"/>
    <property type="evidence" value="ECO:0007669"/>
    <property type="project" value="TreeGrafter"/>
</dbReference>
<dbReference type="GO" id="GO:0018279">
    <property type="term" value="P:protein N-linked glycosylation via asparagine"/>
    <property type="evidence" value="ECO:0007669"/>
    <property type="project" value="TreeGrafter"/>
</dbReference>
<protein>
    <submittedName>
        <fullName evidence="2">Uncharacterized protein</fullName>
    </submittedName>
</protein>
<dbReference type="AlphaFoldDB" id="A0A7R9BNU0"/>
<keyword evidence="3" id="KW-1185">Reference proteome</keyword>
<dbReference type="Proteomes" id="UP000678499">
    <property type="component" value="Unassembled WGS sequence"/>
</dbReference>
<dbReference type="PANTHER" id="PTHR11226">
    <property type="entry name" value="UDP-GLUCOSE GLYCOPROTEIN:GLUCOSYLTRANSFERASE"/>
    <property type="match status" value="1"/>
</dbReference>
<dbReference type="GO" id="GO:0051082">
    <property type="term" value="F:unfolded protein binding"/>
    <property type="evidence" value="ECO:0007669"/>
    <property type="project" value="TreeGrafter"/>
</dbReference>
<dbReference type="EMBL" id="CAJPEX010001239">
    <property type="protein sequence ID" value="CAG0918618.1"/>
    <property type="molecule type" value="Genomic_DNA"/>
</dbReference>
<sequence>MGKPVTASTMVLVLVVVASAFPPEAEAKKPKSVTATLDAKWAETPLLLEAAEFLWDESPAKFWGFVEDVARIEPESFLQSE</sequence>
<dbReference type="InterPro" id="IPR009448">
    <property type="entry name" value="UDP-g_GGtrans"/>
</dbReference>
<dbReference type="GO" id="GO:0005783">
    <property type="term" value="C:endoplasmic reticulum"/>
    <property type="evidence" value="ECO:0007669"/>
    <property type="project" value="TreeGrafter"/>
</dbReference>
<reference evidence="2" key="1">
    <citation type="submission" date="2020-11" db="EMBL/GenBank/DDBJ databases">
        <authorList>
            <person name="Tran Van P."/>
        </authorList>
    </citation>
    <scope>NUCLEOTIDE SEQUENCE</scope>
</reference>
<proteinExistence type="predicted"/>
<evidence type="ECO:0000256" key="1">
    <source>
        <dbReference type="SAM" id="SignalP"/>
    </source>
</evidence>
<feature type="signal peptide" evidence="1">
    <location>
        <begin position="1"/>
        <end position="27"/>
    </location>
</feature>
<gene>
    <name evidence="2" type="ORF">NMOB1V02_LOCUS6168</name>
</gene>